<evidence type="ECO:0000256" key="2">
    <source>
        <dbReference type="SAM" id="SignalP"/>
    </source>
</evidence>
<dbReference type="Proteomes" id="UP000829196">
    <property type="component" value="Unassembled WGS sequence"/>
</dbReference>
<feature type="signal peptide" evidence="2">
    <location>
        <begin position="1"/>
        <end position="17"/>
    </location>
</feature>
<dbReference type="PANTHER" id="PTHR47295:SF2">
    <property type="entry name" value="EG45-LIKE DOMAIN CONTAINING PROTEIN 1-RELATED"/>
    <property type="match status" value="1"/>
</dbReference>
<dbReference type="InterPro" id="IPR036908">
    <property type="entry name" value="RlpA-like_sf"/>
</dbReference>
<feature type="region of interest" description="Disordered" evidence="1">
    <location>
        <begin position="109"/>
        <end position="147"/>
    </location>
</feature>
<keyword evidence="2" id="KW-0732">Signal</keyword>
<dbReference type="Gene3D" id="2.40.40.10">
    <property type="entry name" value="RlpA-like domain"/>
    <property type="match status" value="1"/>
</dbReference>
<dbReference type="InterPro" id="IPR044206">
    <property type="entry name" value="EGC1/2"/>
</dbReference>
<sequence length="173" mass="19288">MLLCLTSVVSTSGVGVASFYAGPYIPSACGHTENITNIISVSDELWDNRNACGRNYTVFCKSVTSEGIFQAACKRDNAGNVYGYDVTAVDYCGKCNGFTMLLSKEGKKLKREEEEEKKRRKGKRRILSSSTPLELFPPPEYAGTPPDIRENARILPNFHEMRKFFSINDRVPS</sequence>
<dbReference type="OrthoDB" id="623670at2759"/>
<feature type="chain" id="PRO_5035909713" evidence="2">
    <location>
        <begin position="18"/>
        <end position="173"/>
    </location>
</feature>
<accession>A0A8T3C2Z5</accession>
<dbReference type="PANTHER" id="PTHR47295">
    <property type="entry name" value="EG45-LIKE DOMAIN CONTAINING PROTEIN 1-RELATED"/>
    <property type="match status" value="1"/>
</dbReference>
<dbReference type="GO" id="GO:0009627">
    <property type="term" value="P:systemic acquired resistance"/>
    <property type="evidence" value="ECO:0007669"/>
    <property type="project" value="InterPro"/>
</dbReference>
<evidence type="ECO:0000256" key="1">
    <source>
        <dbReference type="SAM" id="MobiDB-lite"/>
    </source>
</evidence>
<dbReference type="EMBL" id="JAGYWB010000003">
    <property type="protein sequence ID" value="KAI0527417.1"/>
    <property type="molecule type" value="Genomic_DNA"/>
</dbReference>
<evidence type="ECO:0000313" key="3">
    <source>
        <dbReference type="EMBL" id="KAI0527417.1"/>
    </source>
</evidence>
<organism evidence="3 4">
    <name type="scientific">Dendrobium nobile</name>
    <name type="common">Orchid</name>
    <dbReference type="NCBI Taxonomy" id="94219"/>
    <lineage>
        <taxon>Eukaryota</taxon>
        <taxon>Viridiplantae</taxon>
        <taxon>Streptophyta</taxon>
        <taxon>Embryophyta</taxon>
        <taxon>Tracheophyta</taxon>
        <taxon>Spermatophyta</taxon>
        <taxon>Magnoliopsida</taxon>
        <taxon>Liliopsida</taxon>
        <taxon>Asparagales</taxon>
        <taxon>Orchidaceae</taxon>
        <taxon>Epidendroideae</taxon>
        <taxon>Malaxideae</taxon>
        <taxon>Dendrobiinae</taxon>
        <taxon>Dendrobium</taxon>
    </lineage>
</organism>
<name>A0A8T3C2Z5_DENNO</name>
<dbReference type="GO" id="GO:0048046">
    <property type="term" value="C:apoplast"/>
    <property type="evidence" value="ECO:0007669"/>
    <property type="project" value="InterPro"/>
</dbReference>
<evidence type="ECO:0000313" key="4">
    <source>
        <dbReference type="Proteomes" id="UP000829196"/>
    </source>
</evidence>
<gene>
    <name evidence="3" type="ORF">KFK09_003017</name>
</gene>
<reference evidence="3" key="1">
    <citation type="journal article" date="2022" name="Front. Genet.">
        <title>Chromosome-Scale Assembly of the Dendrobium nobile Genome Provides Insights Into the Molecular Mechanism of the Biosynthesis of the Medicinal Active Ingredient of Dendrobium.</title>
        <authorList>
            <person name="Xu Q."/>
            <person name="Niu S.-C."/>
            <person name="Li K.-L."/>
            <person name="Zheng P.-J."/>
            <person name="Zhang X.-J."/>
            <person name="Jia Y."/>
            <person name="Liu Y."/>
            <person name="Niu Y.-X."/>
            <person name="Yu L.-H."/>
            <person name="Chen D.-F."/>
            <person name="Zhang G.-Q."/>
        </authorList>
    </citation>
    <scope>NUCLEOTIDE SEQUENCE</scope>
    <source>
        <tissue evidence="3">Leaf</tissue>
    </source>
</reference>
<dbReference type="SUPFAM" id="SSF50685">
    <property type="entry name" value="Barwin-like endoglucanases"/>
    <property type="match status" value="1"/>
</dbReference>
<comment type="caution">
    <text evidence="3">The sequence shown here is derived from an EMBL/GenBank/DDBJ whole genome shotgun (WGS) entry which is preliminary data.</text>
</comment>
<keyword evidence="4" id="KW-1185">Reference proteome</keyword>
<dbReference type="CDD" id="cd22269">
    <property type="entry name" value="DPBB_EG45-like"/>
    <property type="match status" value="1"/>
</dbReference>
<protein>
    <submittedName>
        <fullName evidence="3">Uncharacterized protein</fullName>
    </submittedName>
</protein>
<dbReference type="AlphaFoldDB" id="A0A8T3C2Z5"/>
<proteinExistence type="predicted"/>